<dbReference type="Proteomes" id="UP000291116">
    <property type="component" value="Unassembled WGS sequence"/>
</dbReference>
<sequence>MSGNPTGSSTIPSRWSLRGRNFVVTGGSKGIGKAVVRSLLNHEASGVLFCSLSPCDFDAYTLSLGLDPAFSYAPGNSDGSPILKHVACDISTEGGRKILVEAAKEVFGTEASVHGLVNNVGINVRKPILEQTPEEYHAMMRTNVEGAYFLSRMFSNLFSSEGSTIVNVSSAAGVQSSGTGAVYGMTKAAINQFTRILACEWAGRNIRVNAVTPWMTMTPMLKEAVAKNPSQLDKVDAWTPMGRLATAEEVADPIVFLCLPASSYITGQVLGVDGGLTAQGFNGPTCET</sequence>
<dbReference type="EMBL" id="CAACVS010000060">
    <property type="protein sequence ID" value="VEU35521.1"/>
    <property type="molecule type" value="Genomic_DNA"/>
</dbReference>
<organism evidence="2 3">
    <name type="scientific">Pseudo-nitzschia multistriata</name>
    <dbReference type="NCBI Taxonomy" id="183589"/>
    <lineage>
        <taxon>Eukaryota</taxon>
        <taxon>Sar</taxon>
        <taxon>Stramenopiles</taxon>
        <taxon>Ochrophyta</taxon>
        <taxon>Bacillariophyta</taxon>
        <taxon>Bacillariophyceae</taxon>
        <taxon>Bacillariophycidae</taxon>
        <taxon>Bacillariales</taxon>
        <taxon>Bacillariaceae</taxon>
        <taxon>Pseudo-nitzschia</taxon>
    </lineage>
</organism>
<dbReference type="OrthoDB" id="1393670at2759"/>
<reference evidence="2 3" key="1">
    <citation type="submission" date="2019-01" db="EMBL/GenBank/DDBJ databases">
        <authorList>
            <person name="Ferrante I. M."/>
        </authorList>
    </citation>
    <scope>NUCLEOTIDE SEQUENCE [LARGE SCALE GENOMIC DNA]</scope>
    <source>
        <strain evidence="2 3">B856</strain>
    </source>
</reference>
<dbReference type="AlphaFoldDB" id="A0A448Z0F5"/>
<dbReference type="FunFam" id="3.40.50.720:FF:000084">
    <property type="entry name" value="Short-chain dehydrogenase reductase"/>
    <property type="match status" value="1"/>
</dbReference>
<dbReference type="InterPro" id="IPR020904">
    <property type="entry name" value="Sc_DH/Rdtase_CS"/>
</dbReference>
<accession>A0A448Z0F5</accession>
<dbReference type="GO" id="GO:0016491">
    <property type="term" value="F:oxidoreductase activity"/>
    <property type="evidence" value="ECO:0007669"/>
    <property type="project" value="UniProtKB-KW"/>
</dbReference>
<keyword evidence="1" id="KW-0560">Oxidoreductase</keyword>
<dbReference type="Gene3D" id="3.40.50.720">
    <property type="entry name" value="NAD(P)-binding Rossmann-like Domain"/>
    <property type="match status" value="1"/>
</dbReference>
<keyword evidence="3" id="KW-1185">Reference proteome</keyword>
<evidence type="ECO:0000256" key="1">
    <source>
        <dbReference type="ARBA" id="ARBA00023002"/>
    </source>
</evidence>
<proteinExistence type="predicted"/>
<dbReference type="PANTHER" id="PTHR42898">
    <property type="entry name" value="TROPINONE REDUCTASE"/>
    <property type="match status" value="1"/>
</dbReference>
<name>A0A448Z0F5_9STRA</name>
<dbReference type="Pfam" id="PF13561">
    <property type="entry name" value="adh_short_C2"/>
    <property type="match status" value="1"/>
</dbReference>
<dbReference type="SUPFAM" id="SSF51735">
    <property type="entry name" value="NAD(P)-binding Rossmann-fold domains"/>
    <property type="match status" value="1"/>
</dbReference>
<dbReference type="InterPro" id="IPR036291">
    <property type="entry name" value="NAD(P)-bd_dom_sf"/>
</dbReference>
<gene>
    <name evidence="2" type="ORF">PSNMU_V1.4_AUG-EV-PASAV3_0021690</name>
</gene>
<dbReference type="PRINTS" id="PR00080">
    <property type="entry name" value="SDRFAMILY"/>
</dbReference>
<protein>
    <submittedName>
        <fullName evidence="2">Uncharacterized protein</fullName>
    </submittedName>
</protein>
<evidence type="ECO:0000313" key="2">
    <source>
        <dbReference type="EMBL" id="VEU35521.1"/>
    </source>
</evidence>
<dbReference type="PROSITE" id="PS00061">
    <property type="entry name" value="ADH_SHORT"/>
    <property type="match status" value="1"/>
</dbReference>
<dbReference type="InterPro" id="IPR002347">
    <property type="entry name" value="SDR_fam"/>
</dbReference>
<dbReference type="PRINTS" id="PR00081">
    <property type="entry name" value="GDHRDH"/>
</dbReference>
<dbReference type="InterPro" id="IPR045000">
    <property type="entry name" value="TR"/>
</dbReference>
<dbReference type="PANTHER" id="PTHR42898:SF6">
    <property type="entry name" value="NADP-DEPENDENT MANNITOL DEHYDROGENASE"/>
    <property type="match status" value="1"/>
</dbReference>
<evidence type="ECO:0000313" key="3">
    <source>
        <dbReference type="Proteomes" id="UP000291116"/>
    </source>
</evidence>